<dbReference type="Proteomes" id="UP001239111">
    <property type="component" value="Chromosome 4"/>
</dbReference>
<dbReference type="EMBL" id="CM056744">
    <property type="protein sequence ID" value="KAJ8668342.1"/>
    <property type="molecule type" value="Genomic_DNA"/>
</dbReference>
<accession>A0ACC2NAY0</accession>
<proteinExistence type="predicted"/>
<sequence>MDRPITVTILTVGILLMTGILSSTRIHPQQKRSIVSIVYKDSDERCSGSIIHESVILTLGLCIDGISITKVGVKFYDGRKIPVRHVSRTFDGKMALLFINGLEHLKGKIDVLPLVKLPDQKLKGRATLLGWHKDDLENARSLNSASFKLTEVDKSLCSEGMNVIQLEEEDVCVSLPDSRINLSEFYPDGAPIIQDGIQIGIVSALDIKNSLMVYRRIPKYRDQIDLLKRIRLGKTNNYKRSRGYRSLQF</sequence>
<name>A0ACC2NAY0_9HYME</name>
<evidence type="ECO:0000313" key="1">
    <source>
        <dbReference type="EMBL" id="KAJ8668342.1"/>
    </source>
</evidence>
<organism evidence="1 2">
    <name type="scientific">Eretmocerus hayati</name>
    <dbReference type="NCBI Taxonomy" id="131215"/>
    <lineage>
        <taxon>Eukaryota</taxon>
        <taxon>Metazoa</taxon>
        <taxon>Ecdysozoa</taxon>
        <taxon>Arthropoda</taxon>
        <taxon>Hexapoda</taxon>
        <taxon>Insecta</taxon>
        <taxon>Pterygota</taxon>
        <taxon>Neoptera</taxon>
        <taxon>Endopterygota</taxon>
        <taxon>Hymenoptera</taxon>
        <taxon>Apocrita</taxon>
        <taxon>Proctotrupomorpha</taxon>
        <taxon>Chalcidoidea</taxon>
        <taxon>Aphelinidae</taxon>
        <taxon>Aphelininae</taxon>
        <taxon>Eretmocerus</taxon>
    </lineage>
</organism>
<reference evidence="1" key="1">
    <citation type="submission" date="2023-04" db="EMBL/GenBank/DDBJ databases">
        <title>A chromosome-level genome assembly of the parasitoid wasp Eretmocerus hayati.</title>
        <authorList>
            <person name="Zhong Y."/>
            <person name="Liu S."/>
            <person name="Liu Y."/>
        </authorList>
    </citation>
    <scope>NUCLEOTIDE SEQUENCE</scope>
    <source>
        <strain evidence="1">ZJU_SS_LIU_2023</strain>
    </source>
</reference>
<gene>
    <name evidence="1" type="ORF">QAD02_010005</name>
</gene>
<protein>
    <submittedName>
        <fullName evidence="1">Uncharacterized protein</fullName>
    </submittedName>
</protein>
<comment type="caution">
    <text evidence="1">The sequence shown here is derived from an EMBL/GenBank/DDBJ whole genome shotgun (WGS) entry which is preliminary data.</text>
</comment>
<keyword evidence="2" id="KW-1185">Reference proteome</keyword>
<evidence type="ECO:0000313" key="2">
    <source>
        <dbReference type="Proteomes" id="UP001239111"/>
    </source>
</evidence>